<dbReference type="EMBL" id="SOEO01000001">
    <property type="protein sequence ID" value="TDX86089.1"/>
    <property type="molecule type" value="Genomic_DNA"/>
</dbReference>
<dbReference type="AlphaFoldDB" id="A0A4R8IHU8"/>
<reference evidence="1 2" key="1">
    <citation type="submission" date="2019-03" db="EMBL/GenBank/DDBJ databases">
        <title>Genomic Encyclopedia of Type Strains, Phase III (KMG-III): the genomes of soil and plant-associated and newly described type strains.</title>
        <authorList>
            <person name="Whitman W."/>
        </authorList>
    </citation>
    <scope>NUCLEOTIDE SEQUENCE [LARGE SCALE GENOMIC DNA]</scope>
    <source>
        <strain evidence="1 2">CGMCC 1.12802</strain>
    </source>
</reference>
<comment type="caution">
    <text evidence="1">The sequence shown here is derived from an EMBL/GenBank/DDBJ whole genome shotgun (WGS) entry which is preliminary data.</text>
</comment>
<name>A0A4R8IHU8_9FLAO</name>
<gene>
    <name evidence="1" type="ORF">B0I22_0195</name>
</gene>
<proteinExistence type="predicted"/>
<dbReference type="OrthoDB" id="1242107at2"/>
<protein>
    <submittedName>
        <fullName evidence="1">Uncharacterized protein</fullName>
    </submittedName>
</protein>
<dbReference type="RefSeq" id="WP_133942731.1">
    <property type="nucleotide sequence ID" value="NZ_SOEO01000001.1"/>
</dbReference>
<accession>A0A4R8IHU8</accession>
<evidence type="ECO:0000313" key="1">
    <source>
        <dbReference type="EMBL" id="TDX86089.1"/>
    </source>
</evidence>
<keyword evidence="2" id="KW-1185">Reference proteome</keyword>
<evidence type="ECO:0000313" key="2">
    <source>
        <dbReference type="Proteomes" id="UP000295313"/>
    </source>
</evidence>
<dbReference type="Proteomes" id="UP000295313">
    <property type="component" value="Unassembled WGS sequence"/>
</dbReference>
<organism evidence="1 2">
    <name type="scientific">Epilithonimonas xixisoli</name>
    <dbReference type="NCBI Taxonomy" id="1476462"/>
    <lineage>
        <taxon>Bacteria</taxon>
        <taxon>Pseudomonadati</taxon>
        <taxon>Bacteroidota</taxon>
        <taxon>Flavobacteriia</taxon>
        <taxon>Flavobacteriales</taxon>
        <taxon>Weeksellaceae</taxon>
        <taxon>Chryseobacterium group</taxon>
        <taxon>Epilithonimonas</taxon>
    </lineage>
</organism>
<sequence>MITKLKKEFEDLYFREISTVKGLENLSGKIPIAKNTLRRFLGKMKSESNLSVHSLNTISKFLNYKNFEDFKNQQEKNPISILDLGTKQFYDFLKERKPKNELESVFQNINIQNAERIINNPDLLRLFFLEYRDSADVLEYVLGWHPTYHRSADSDYQDVLLNVASHTKISHFGVFANSFVILGKFFSEDNPDFEKHFKDLEKSYQKMKKEFGNQYIFPVARFSVAKLFVLHAQDSEDLRDFINEQIQLPINENLDELQTIVFKVHFADALNKIGKYEDSFALMNDYNEDDFDEIWTKYYHEKYKYLFIVTKIMTLLGLGKTKEAKQYFDDFKIDWKDRHLTFDIASYIKLQYFTLGYFLDKINSENYLKNLKNEIEITGFKRWNSIFERLKC</sequence>